<evidence type="ECO:0000313" key="3">
    <source>
        <dbReference type="RefSeq" id="XP_031560729.1"/>
    </source>
</evidence>
<dbReference type="OrthoDB" id="10393494at2759"/>
<dbReference type="AlphaFoldDB" id="A0A6P8HWF4"/>
<dbReference type="Proteomes" id="UP000515163">
    <property type="component" value="Unplaced"/>
</dbReference>
<reference evidence="3" key="1">
    <citation type="submission" date="2025-08" db="UniProtKB">
        <authorList>
            <consortium name="RefSeq"/>
        </authorList>
    </citation>
    <scope>IDENTIFICATION</scope>
</reference>
<dbReference type="InParanoid" id="A0A6P8HWF4"/>
<dbReference type="RefSeq" id="XP_031560729.1">
    <property type="nucleotide sequence ID" value="XM_031704869.1"/>
</dbReference>
<keyword evidence="2" id="KW-1185">Reference proteome</keyword>
<evidence type="ECO:0000256" key="1">
    <source>
        <dbReference type="SAM" id="Coils"/>
    </source>
</evidence>
<accession>A0A6P8HWF4</accession>
<sequence length="215" mass="24333">MIFQRIKDLFGLKEIPANVSGYQVDLRSVLIWCAREMRLHGCPSKDKLIFSLKLDGRPFYGRRQVLVALSPLQSPLLPVQSSKAIYPLAISNCEEDRNDLKELLQDLNHQKRALKKDGLHVDGKHWQVEFKVTLDLKALYVLLQKEDDDDFELGGRGLDVECCFLCPAVRGCPSDCKMKNSKCCPDHFEGSKANIGGFKGIREDLVLLLDEELTS</sequence>
<gene>
    <name evidence="3" type="primary">LOC116296785</name>
</gene>
<organism evidence="2 3">
    <name type="scientific">Actinia tenebrosa</name>
    <name type="common">Australian red waratah sea anemone</name>
    <dbReference type="NCBI Taxonomy" id="6105"/>
    <lineage>
        <taxon>Eukaryota</taxon>
        <taxon>Metazoa</taxon>
        <taxon>Cnidaria</taxon>
        <taxon>Anthozoa</taxon>
        <taxon>Hexacorallia</taxon>
        <taxon>Actiniaria</taxon>
        <taxon>Actiniidae</taxon>
        <taxon>Actinia</taxon>
    </lineage>
</organism>
<dbReference type="GeneID" id="116296785"/>
<feature type="non-terminal residue" evidence="3">
    <location>
        <position position="215"/>
    </location>
</feature>
<evidence type="ECO:0000313" key="2">
    <source>
        <dbReference type="Proteomes" id="UP000515163"/>
    </source>
</evidence>
<feature type="coiled-coil region" evidence="1">
    <location>
        <begin position="90"/>
        <end position="117"/>
    </location>
</feature>
<proteinExistence type="predicted"/>
<keyword evidence="1" id="KW-0175">Coiled coil</keyword>
<protein>
    <submittedName>
        <fullName evidence="3">Uncharacterized protein LOC116296785</fullName>
    </submittedName>
</protein>
<dbReference type="KEGG" id="aten:116296785"/>
<name>A0A6P8HWF4_ACTTE</name>